<dbReference type="RefSeq" id="XP_035685173.1">
    <property type="nucleotide sequence ID" value="XM_035829280.1"/>
</dbReference>
<dbReference type="OrthoDB" id="10044592at2759"/>
<proteinExistence type="predicted"/>
<feature type="chain" id="PRO_5039943778" evidence="1">
    <location>
        <begin position="24"/>
        <end position="116"/>
    </location>
</feature>
<protein>
    <submittedName>
        <fullName evidence="3">Uncharacterized protein LOC118421779</fullName>
    </submittedName>
</protein>
<evidence type="ECO:0000313" key="2">
    <source>
        <dbReference type="Proteomes" id="UP000001554"/>
    </source>
</evidence>
<evidence type="ECO:0000313" key="3">
    <source>
        <dbReference type="RefSeq" id="XP_035685173.1"/>
    </source>
</evidence>
<name>A0A9J7LMZ7_BRAFL</name>
<evidence type="ECO:0000256" key="1">
    <source>
        <dbReference type="SAM" id="SignalP"/>
    </source>
</evidence>
<dbReference type="KEGG" id="bfo:118421779"/>
<accession>A0A9J7LMZ7</accession>
<sequence>MKTFPAFVLAILTFLCFHGDVSGRLFSGRRRTSIRRTGGTGSIDSGSSTRCSEGTCNVRTLLDNMVLDTTKVNVTALVNTTRKVICTGVTCALPSSAGCKTKYLFNSTIYDNTGDM</sequence>
<keyword evidence="1" id="KW-0732">Signal</keyword>
<dbReference type="Proteomes" id="UP000001554">
    <property type="component" value="Chromosome 8"/>
</dbReference>
<feature type="signal peptide" evidence="1">
    <location>
        <begin position="1"/>
        <end position="23"/>
    </location>
</feature>
<reference evidence="2" key="1">
    <citation type="journal article" date="2020" name="Nat. Ecol. Evol.">
        <title>Deeply conserved synteny resolves early events in vertebrate evolution.</title>
        <authorList>
            <person name="Simakov O."/>
            <person name="Marletaz F."/>
            <person name="Yue J.X."/>
            <person name="O'Connell B."/>
            <person name="Jenkins J."/>
            <person name="Brandt A."/>
            <person name="Calef R."/>
            <person name="Tung C.H."/>
            <person name="Huang T.K."/>
            <person name="Schmutz J."/>
            <person name="Satoh N."/>
            <person name="Yu J.K."/>
            <person name="Putnam N.H."/>
            <person name="Green R.E."/>
            <person name="Rokhsar D.S."/>
        </authorList>
    </citation>
    <scope>NUCLEOTIDE SEQUENCE [LARGE SCALE GENOMIC DNA]</scope>
    <source>
        <strain evidence="2">S238N-H82</strain>
    </source>
</reference>
<dbReference type="OMA" id="TCHTRTI"/>
<reference evidence="3" key="2">
    <citation type="submission" date="2025-08" db="UniProtKB">
        <authorList>
            <consortium name="RefSeq"/>
        </authorList>
    </citation>
    <scope>IDENTIFICATION</scope>
    <source>
        <strain evidence="3">S238N-H82</strain>
        <tissue evidence="3">Testes</tissue>
    </source>
</reference>
<keyword evidence="2" id="KW-1185">Reference proteome</keyword>
<dbReference type="GeneID" id="118421779"/>
<dbReference type="AlphaFoldDB" id="A0A9J7LMZ7"/>
<gene>
    <name evidence="3" type="primary">LOC118421779</name>
</gene>
<organism evidence="2 3">
    <name type="scientific">Branchiostoma floridae</name>
    <name type="common">Florida lancelet</name>
    <name type="synonym">Amphioxus</name>
    <dbReference type="NCBI Taxonomy" id="7739"/>
    <lineage>
        <taxon>Eukaryota</taxon>
        <taxon>Metazoa</taxon>
        <taxon>Chordata</taxon>
        <taxon>Cephalochordata</taxon>
        <taxon>Leptocardii</taxon>
        <taxon>Amphioxiformes</taxon>
        <taxon>Branchiostomatidae</taxon>
        <taxon>Branchiostoma</taxon>
    </lineage>
</organism>